<sequence>MSQSIGKESVSPHINDIRSTVDQNALLKETLHKLDTENEALLKLYATLEKRHKQKIKKRDALKRKLYDLPKHSTTKEQGNLLTQVFSESQINVLLNKEKVYWSHDDMAMAFTLRQMANRETYLYLKKMLNVPLPSLSSVQKWAASK</sequence>
<proteinExistence type="predicted"/>
<protein>
    <submittedName>
        <fullName evidence="2">Uncharacterized protein</fullName>
    </submittedName>
</protein>
<dbReference type="AlphaFoldDB" id="A0A1Y1KMR1"/>
<keyword evidence="1" id="KW-0175">Coiled coil</keyword>
<organism evidence="2">
    <name type="scientific">Photinus pyralis</name>
    <name type="common">Common eastern firefly</name>
    <name type="synonym">Lampyris pyralis</name>
    <dbReference type="NCBI Taxonomy" id="7054"/>
    <lineage>
        <taxon>Eukaryota</taxon>
        <taxon>Metazoa</taxon>
        <taxon>Ecdysozoa</taxon>
        <taxon>Arthropoda</taxon>
        <taxon>Hexapoda</taxon>
        <taxon>Insecta</taxon>
        <taxon>Pterygota</taxon>
        <taxon>Neoptera</taxon>
        <taxon>Endopterygota</taxon>
        <taxon>Coleoptera</taxon>
        <taxon>Polyphaga</taxon>
        <taxon>Elateriformia</taxon>
        <taxon>Elateroidea</taxon>
        <taxon>Lampyridae</taxon>
        <taxon>Lampyrinae</taxon>
        <taxon>Photinus</taxon>
    </lineage>
</organism>
<accession>A0A1Y1KMR1</accession>
<feature type="coiled-coil region" evidence="1">
    <location>
        <begin position="31"/>
        <end position="65"/>
    </location>
</feature>
<reference evidence="2" key="1">
    <citation type="journal article" date="2016" name="Sci. Rep.">
        <title>Molecular characterization of firefly nuptial gifts: a multi-omics approach sheds light on postcopulatory sexual selection.</title>
        <authorList>
            <person name="Al-Wathiqui N."/>
            <person name="Fallon T.R."/>
            <person name="South A."/>
            <person name="Weng J.K."/>
            <person name="Lewis S.M."/>
        </authorList>
    </citation>
    <scope>NUCLEOTIDE SEQUENCE</scope>
</reference>
<dbReference type="EMBL" id="GEZM01078462">
    <property type="protein sequence ID" value="JAV62693.1"/>
    <property type="molecule type" value="Transcribed_RNA"/>
</dbReference>
<name>A0A1Y1KMR1_PHOPY</name>
<evidence type="ECO:0000313" key="2">
    <source>
        <dbReference type="EMBL" id="JAV62693.1"/>
    </source>
</evidence>
<evidence type="ECO:0000256" key="1">
    <source>
        <dbReference type="SAM" id="Coils"/>
    </source>
</evidence>